<proteinExistence type="predicted"/>
<dbReference type="Proteomes" id="UP000184172">
    <property type="component" value="Unassembled WGS sequence"/>
</dbReference>
<gene>
    <name evidence="3" type="ORF">SAMN04487908_11513</name>
</gene>
<dbReference type="AlphaFoldDB" id="A0A1M6IQI0"/>
<evidence type="ECO:0000256" key="1">
    <source>
        <dbReference type="SAM" id="Phobius"/>
    </source>
</evidence>
<reference evidence="4" key="1">
    <citation type="submission" date="2016-11" db="EMBL/GenBank/DDBJ databases">
        <authorList>
            <person name="Varghese N."/>
            <person name="Submissions S."/>
        </authorList>
    </citation>
    <scope>NUCLEOTIDE SEQUENCE [LARGE SCALE GENOMIC DNA]</scope>
    <source>
        <strain evidence="4">DSM 26349</strain>
    </source>
</reference>
<keyword evidence="1" id="KW-1133">Transmembrane helix</keyword>
<evidence type="ECO:0000313" key="4">
    <source>
        <dbReference type="Proteomes" id="UP000184172"/>
    </source>
</evidence>
<keyword evidence="4" id="KW-1185">Reference proteome</keyword>
<sequence>MPINPSKSSNSVKVITFGGILILISVLISIVFLNQEYSLLIAIIVGASILSFFLYFFANSLNKVMLQDKSLILKNNMGKIEIAFSEIKSINTLQPTAITMTMGSKGFFGFVETKMDGTVSLIKNRKQMILLTTTSNKKYLFSCDNKSDLVAAVSTKIKGNTV</sequence>
<dbReference type="STRING" id="797419.SAMN05216556_11813"/>
<feature type="transmembrane region" description="Helical" evidence="1">
    <location>
        <begin position="39"/>
        <end position="58"/>
    </location>
</feature>
<name>A0A1M6IQI0_9FLAO</name>
<dbReference type="RefSeq" id="WP_073218740.1">
    <property type="nucleotide sequence ID" value="NZ_FNNS01000018.1"/>
</dbReference>
<evidence type="ECO:0000259" key="2">
    <source>
        <dbReference type="Pfam" id="PF10882"/>
    </source>
</evidence>
<feature type="domain" description="Bacterial Pleckstrin homology" evidence="2">
    <location>
        <begin position="63"/>
        <end position="156"/>
    </location>
</feature>
<protein>
    <submittedName>
        <fullName evidence="3">PH domain-containing protein</fullName>
    </submittedName>
</protein>
<dbReference type="EMBL" id="FQYV01000015">
    <property type="protein sequence ID" value="SHJ36693.1"/>
    <property type="molecule type" value="Genomic_DNA"/>
</dbReference>
<dbReference type="Pfam" id="PF10882">
    <property type="entry name" value="bPH_5"/>
    <property type="match status" value="1"/>
</dbReference>
<organism evidence="3 4">
    <name type="scientific">Aequorivita viscosa</name>
    <dbReference type="NCBI Taxonomy" id="797419"/>
    <lineage>
        <taxon>Bacteria</taxon>
        <taxon>Pseudomonadati</taxon>
        <taxon>Bacteroidota</taxon>
        <taxon>Flavobacteriia</taxon>
        <taxon>Flavobacteriales</taxon>
        <taxon>Flavobacteriaceae</taxon>
        <taxon>Aequorivita</taxon>
    </lineage>
</organism>
<evidence type="ECO:0000313" key="3">
    <source>
        <dbReference type="EMBL" id="SHJ36693.1"/>
    </source>
</evidence>
<keyword evidence="1" id="KW-0472">Membrane</keyword>
<dbReference type="OrthoDB" id="1444896at2"/>
<feature type="transmembrane region" description="Helical" evidence="1">
    <location>
        <begin position="12"/>
        <end position="33"/>
    </location>
</feature>
<keyword evidence="1" id="KW-0812">Transmembrane</keyword>
<dbReference type="InterPro" id="IPR027783">
    <property type="entry name" value="Bacterial_PH-related"/>
</dbReference>
<accession>A0A1M6IQI0</accession>